<evidence type="ECO:0000313" key="2">
    <source>
        <dbReference type="Proteomes" id="UP000626220"/>
    </source>
</evidence>
<dbReference type="AlphaFoldDB" id="A0A8J3GW55"/>
<protein>
    <submittedName>
        <fullName evidence="1">Uncharacterized protein</fullName>
    </submittedName>
</protein>
<dbReference type="Proteomes" id="UP000626220">
    <property type="component" value="Unassembled WGS sequence"/>
</dbReference>
<gene>
    <name evidence="1" type="ORF">GCM10017056_14960</name>
</gene>
<dbReference type="EMBL" id="BNCJ01000002">
    <property type="protein sequence ID" value="GHF44035.1"/>
    <property type="molecule type" value="Genomic_DNA"/>
</dbReference>
<dbReference type="RefSeq" id="WP_189679401.1">
    <property type="nucleotide sequence ID" value="NZ_BNCJ01000002.1"/>
</dbReference>
<keyword evidence="2" id="KW-1185">Reference proteome</keyword>
<comment type="caution">
    <text evidence="1">The sequence shown here is derived from an EMBL/GenBank/DDBJ whole genome shotgun (WGS) entry which is preliminary data.</text>
</comment>
<accession>A0A8J3GW55</accession>
<proteinExistence type="predicted"/>
<reference evidence="1" key="2">
    <citation type="submission" date="2020-09" db="EMBL/GenBank/DDBJ databases">
        <authorList>
            <person name="Sun Q."/>
            <person name="Kim S."/>
        </authorList>
    </citation>
    <scope>NUCLEOTIDE SEQUENCE</scope>
    <source>
        <strain evidence="1">KCTC 42650</strain>
    </source>
</reference>
<evidence type="ECO:0000313" key="1">
    <source>
        <dbReference type="EMBL" id="GHF44035.1"/>
    </source>
</evidence>
<organism evidence="1 2">
    <name type="scientific">Seohaeicola zhoushanensis</name>
    <dbReference type="NCBI Taxonomy" id="1569283"/>
    <lineage>
        <taxon>Bacteria</taxon>
        <taxon>Pseudomonadati</taxon>
        <taxon>Pseudomonadota</taxon>
        <taxon>Alphaproteobacteria</taxon>
        <taxon>Rhodobacterales</taxon>
        <taxon>Roseobacteraceae</taxon>
        <taxon>Seohaeicola</taxon>
    </lineage>
</organism>
<sequence length="159" mass="17024">MPSDLSKLRKDLLDAETASDKRKRAAAFRAAVEAQLAALFDDPAFPARRRSFGVIRRRLGVFDDDPAALEAVLTGMGARAVDGAGDAALWELPAPPVPAPARRSSVARAAALSLLALLATTPAVVRLLRGSHADCLARAEGAFLEIIECHKRFDLLRRS</sequence>
<reference evidence="1" key="1">
    <citation type="journal article" date="2014" name="Int. J. Syst. Evol. Microbiol.">
        <title>Complete genome sequence of Corynebacterium casei LMG S-19264T (=DSM 44701T), isolated from a smear-ripened cheese.</title>
        <authorList>
            <consortium name="US DOE Joint Genome Institute (JGI-PGF)"/>
            <person name="Walter F."/>
            <person name="Albersmeier A."/>
            <person name="Kalinowski J."/>
            <person name="Ruckert C."/>
        </authorList>
    </citation>
    <scope>NUCLEOTIDE SEQUENCE</scope>
    <source>
        <strain evidence="1">KCTC 42650</strain>
    </source>
</reference>
<name>A0A8J3GW55_9RHOB</name>